<dbReference type="Proteomes" id="UP001056120">
    <property type="component" value="Linkage Group LG07"/>
</dbReference>
<keyword evidence="2" id="KW-1185">Reference proteome</keyword>
<gene>
    <name evidence="1" type="ORF">L1987_21367</name>
</gene>
<evidence type="ECO:0000313" key="1">
    <source>
        <dbReference type="EMBL" id="KAI3811641.1"/>
    </source>
</evidence>
<dbReference type="EMBL" id="CM042024">
    <property type="protein sequence ID" value="KAI3811641.1"/>
    <property type="molecule type" value="Genomic_DNA"/>
</dbReference>
<sequence length="96" mass="10686">MLIMIVEIMDIMHQLHCVQVSQLKKEEGVYAVKVGGAMEIRVDKREEDDHGGDVHGGDAFDGGESGKTKKNSWSIMLLLIKGGCPLFLMYFEQSCL</sequence>
<protein>
    <submittedName>
        <fullName evidence="1">Uncharacterized protein</fullName>
    </submittedName>
</protein>
<accession>A0ACB9IUW7</accession>
<reference evidence="2" key="1">
    <citation type="journal article" date="2022" name="Mol. Ecol. Resour.">
        <title>The genomes of chicory, endive, great burdock and yacon provide insights into Asteraceae palaeo-polyploidization history and plant inulin production.</title>
        <authorList>
            <person name="Fan W."/>
            <person name="Wang S."/>
            <person name="Wang H."/>
            <person name="Wang A."/>
            <person name="Jiang F."/>
            <person name="Liu H."/>
            <person name="Zhao H."/>
            <person name="Xu D."/>
            <person name="Zhang Y."/>
        </authorList>
    </citation>
    <scope>NUCLEOTIDE SEQUENCE [LARGE SCALE GENOMIC DNA]</scope>
    <source>
        <strain evidence="2">cv. Yunnan</strain>
    </source>
</reference>
<comment type="caution">
    <text evidence="1">The sequence shown here is derived from an EMBL/GenBank/DDBJ whole genome shotgun (WGS) entry which is preliminary data.</text>
</comment>
<proteinExistence type="predicted"/>
<reference evidence="1 2" key="2">
    <citation type="journal article" date="2022" name="Mol. Ecol. Resour.">
        <title>The genomes of chicory, endive, great burdock and yacon provide insights into Asteraceae paleo-polyploidization history and plant inulin production.</title>
        <authorList>
            <person name="Fan W."/>
            <person name="Wang S."/>
            <person name="Wang H."/>
            <person name="Wang A."/>
            <person name="Jiang F."/>
            <person name="Liu H."/>
            <person name="Zhao H."/>
            <person name="Xu D."/>
            <person name="Zhang Y."/>
        </authorList>
    </citation>
    <scope>NUCLEOTIDE SEQUENCE [LARGE SCALE GENOMIC DNA]</scope>
    <source>
        <strain evidence="2">cv. Yunnan</strain>
        <tissue evidence="1">Leaves</tissue>
    </source>
</reference>
<evidence type="ECO:0000313" key="2">
    <source>
        <dbReference type="Proteomes" id="UP001056120"/>
    </source>
</evidence>
<organism evidence="1 2">
    <name type="scientific">Smallanthus sonchifolius</name>
    <dbReference type="NCBI Taxonomy" id="185202"/>
    <lineage>
        <taxon>Eukaryota</taxon>
        <taxon>Viridiplantae</taxon>
        <taxon>Streptophyta</taxon>
        <taxon>Embryophyta</taxon>
        <taxon>Tracheophyta</taxon>
        <taxon>Spermatophyta</taxon>
        <taxon>Magnoliopsida</taxon>
        <taxon>eudicotyledons</taxon>
        <taxon>Gunneridae</taxon>
        <taxon>Pentapetalae</taxon>
        <taxon>asterids</taxon>
        <taxon>campanulids</taxon>
        <taxon>Asterales</taxon>
        <taxon>Asteraceae</taxon>
        <taxon>Asteroideae</taxon>
        <taxon>Heliantheae alliance</taxon>
        <taxon>Millerieae</taxon>
        <taxon>Smallanthus</taxon>
    </lineage>
</organism>
<name>A0ACB9IUW7_9ASTR</name>